<dbReference type="RefSeq" id="XP_022149480.1">
    <property type="nucleotide sequence ID" value="XM_022293788.1"/>
</dbReference>
<dbReference type="Gene3D" id="3.30.200.20">
    <property type="entry name" value="Phosphorylase Kinase, domain 1"/>
    <property type="match status" value="1"/>
</dbReference>
<dbReference type="PROSITE" id="PS50011">
    <property type="entry name" value="PROTEIN_KINASE_DOM"/>
    <property type="match status" value="1"/>
</dbReference>
<evidence type="ECO:0000256" key="1">
    <source>
        <dbReference type="PROSITE-ProRule" id="PRU10141"/>
    </source>
</evidence>
<reference evidence="4" key="1">
    <citation type="submission" date="2025-08" db="UniProtKB">
        <authorList>
            <consortium name="RefSeq"/>
        </authorList>
    </citation>
    <scope>IDENTIFICATION</scope>
    <source>
        <strain evidence="4">OHB3-1</strain>
    </source>
</reference>
<accession>A0A6J1D5U5</accession>
<keyword evidence="1" id="KW-0547">Nucleotide-binding</keyword>
<dbReference type="PROSITE" id="PS00107">
    <property type="entry name" value="PROTEIN_KINASE_ATP"/>
    <property type="match status" value="1"/>
</dbReference>
<keyword evidence="3" id="KW-1185">Reference proteome</keyword>
<sequence length="347" mass="38301">MELEWVRGEELGRGNFATINLAIPTKGFDQFPPLMAVKSSVAASSVSVSLKNEKQILDRIGNCPQIVSCFGDGFTIERDGEKYYNVLLEYANGGSLADSVKIHGGGLPEFDVRRYTAAILRGLRHVHGNGFVHCDLKLANVLNFGNGDVKIADFGLAKVAGKKTAAETEQRFEWRGTPMSMSPETVTGGEYEPPCDIWALGCAVVEMVAGKPAWNVRPETDIFGLMMRIGVGDEVPELPENLSDEGRDFLRRCFVKDPRKRWTAEMLLNHPFVAGITVTLKEAEPPMESPTGPFDFPESLPTCSDQPSDDSYFCSSTVSPETMSRLRRLVTEKPLDWSVSDSWVTVR</sequence>
<dbReference type="Gene3D" id="1.10.510.10">
    <property type="entry name" value="Transferase(Phosphotransferase) domain 1"/>
    <property type="match status" value="1"/>
</dbReference>
<evidence type="ECO:0000313" key="3">
    <source>
        <dbReference type="Proteomes" id="UP000504603"/>
    </source>
</evidence>
<gene>
    <name evidence="4" type="primary">LOC111017899</name>
</gene>
<organism evidence="3 4">
    <name type="scientific">Momordica charantia</name>
    <name type="common">Bitter gourd</name>
    <name type="synonym">Balsam pear</name>
    <dbReference type="NCBI Taxonomy" id="3673"/>
    <lineage>
        <taxon>Eukaryota</taxon>
        <taxon>Viridiplantae</taxon>
        <taxon>Streptophyta</taxon>
        <taxon>Embryophyta</taxon>
        <taxon>Tracheophyta</taxon>
        <taxon>Spermatophyta</taxon>
        <taxon>Magnoliopsida</taxon>
        <taxon>eudicotyledons</taxon>
        <taxon>Gunneridae</taxon>
        <taxon>Pentapetalae</taxon>
        <taxon>rosids</taxon>
        <taxon>fabids</taxon>
        <taxon>Cucurbitales</taxon>
        <taxon>Cucurbitaceae</taxon>
        <taxon>Momordiceae</taxon>
        <taxon>Momordica</taxon>
    </lineage>
</organism>
<dbReference type="KEGG" id="mcha:111017899"/>
<dbReference type="GO" id="GO:0004672">
    <property type="term" value="F:protein kinase activity"/>
    <property type="evidence" value="ECO:0007669"/>
    <property type="project" value="InterPro"/>
</dbReference>
<dbReference type="InterPro" id="IPR000719">
    <property type="entry name" value="Prot_kinase_dom"/>
</dbReference>
<dbReference type="SUPFAM" id="SSF56112">
    <property type="entry name" value="Protein kinase-like (PK-like)"/>
    <property type="match status" value="1"/>
</dbReference>
<dbReference type="SMART" id="SM00220">
    <property type="entry name" value="S_TKc"/>
    <property type="match status" value="1"/>
</dbReference>
<protein>
    <submittedName>
        <fullName evidence="4">Mitogen-activated protein kinase kinase kinase 18-like</fullName>
    </submittedName>
</protein>
<dbReference type="PANTHER" id="PTHR48011">
    <property type="entry name" value="CCR4-NOT TRANSCRIPTIONAL COMPLEX SUBUNIT CAF120-RELATED"/>
    <property type="match status" value="1"/>
</dbReference>
<dbReference type="InterPro" id="IPR011009">
    <property type="entry name" value="Kinase-like_dom_sf"/>
</dbReference>
<dbReference type="InterPro" id="IPR017441">
    <property type="entry name" value="Protein_kinase_ATP_BS"/>
</dbReference>
<name>A0A6J1D5U5_MOMCH</name>
<dbReference type="AlphaFoldDB" id="A0A6J1D5U5"/>
<dbReference type="Proteomes" id="UP000504603">
    <property type="component" value="Unplaced"/>
</dbReference>
<dbReference type="GO" id="GO:0007165">
    <property type="term" value="P:signal transduction"/>
    <property type="evidence" value="ECO:0007669"/>
    <property type="project" value="TreeGrafter"/>
</dbReference>
<dbReference type="OrthoDB" id="8693905at2759"/>
<evidence type="ECO:0000259" key="2">
    <source>
        <dbReference type="PROSITE" id="PS50011"/>
    </source>
</evidence>
<evidence type="ECO:0000313" key="4">
    <source>
        <dbReference type="RefSeq" id="XP_022149480.1"/>
    </source>
</evidence>
<dbReference type="InterPro" id="IPR052751">
    <property type="entry name" value="Plant_MAPKKK"/>
</dbReference>
<proteinExistence type="predicted"/>
<dbReference type="GO" id="GO:0005524">
    <property type="term" value="F:ATP binding"/>
    <property type="evidence" value="ECO:0007669"/>
    <property type="project" value="UniProtKB-UniRule"/>
</dbReference>
<dbReference type="GeneID" id="111017899"/>
<dbReference type="CDD" id="cd06606">
    <property type="entry name" value="STKc_MAPKKK"/>
    <property type="match status" value="1"/>
</dbReference>
<dbReference type="PANTHER" id="PTHR48011:SF18">
    <property type="entry name" value="MITOGEN-ACTIVATED PROTEIN KINASE KINASE KINASE 19-RELATED"/>
    <property type="match status" value="1"/>
</dbReference>
<feature type="binding site" evidence="1">
    <location>
        <position position="38"/>
    </location>
    <ligand>
        <name>ATP</name>
        <dbReference type="ChEBI" id="CHEBI:30616"/>
    </ligand>
</feature>
<feature type="domain" description="Protein kinase" evidence="2">
    <location>
        <begin position="5"/>
        <end position="273"/>
    </location>
</feature>
<dbReference type="Pfam" id="PF00069">
    <property type="entry name" value="Pkinase"/>
    <property type="match status" value="1"/>
</dbReference>
<keyword evidence="1" id="KW-0067">ATP-binding</keyword>